<keyword evidence="2 8" id="KW-0285">Flavoprotein</keyword>
<dbReference type="SUPFAM" id="SSF52374">
    <property type="entry name" value="Nucleotidylyl transferase"/>
    <property type="match status" value="1"/>
</dbReference>
<evidence type="ECO:0000259" key="9">
    <source>
        <dbReference type="SMART" id="SM00904"/>
    </source>
</evidence>
<keyword evidence="8 10" id="KW-0548">Nucleotidyltransferase</keyword>
<dbReference type="RefSeq" id="WP_147575527.1">
    <property type="nucleotide sequence ID" value="NZ_VOWB01000047.1"/>
</dbReference>
<comment type="caution">
    <text evidence="10">The sequence shown here is derived from an EMBL/GenBank/DDBJ whole genome shotgun (WGS) entry which is preliminary data.</text>
</comment>
<evidence type="ECO:0000256" key="3">
    <source>
        <dbReference type="ARBA" id="ARBA00022643"/>
    </source>
</evidence>
<dbReference type="InterPro" id="IPR014729">
    <property type="entry name" value="Rossmann-like_a/b/a_fold"/>
</dbReference>
<dbReference type="InterPro" id="IPR023468">
    <property type="entry name" value="Riboflavin_kinase"/>
</dbReference>
<dbReference type="NCBIfam" id="NF004162">
    <property type="entry name" value="PRK05627.1-5"/>
    <property type="match status" value="1"/>
</dbReference>
<gene>
    <name evidence="10" type="ORF">FPD46_04595</name>
</gene>
<dbReference type="InterPro" id="IPR015865">
    <property type="entry name" value="Riboflavin_kinase_bac/euk"/>
</dbReference>
<dbReference type="GO" id="GO:0008531">
    <property type="term" value="F:riboflavin kinase activity"/>
    <property type="evidence" value="ECO:0007669"/>
    <property type="project" value="UniProtKB-UniRule"/>
</dbReference>
<evidence type="ECO:0000256" key="5">
    <source>
        <dbReference type="ARBA" id="ARBA00022741"/>
    </source>
</evidence>
<comment type="similarity">
    <text evidence="8">Belongs to the ribF family.</text>
</comment>
<dbReference type="UniPathway" id="UPA00276">
    <property type="reaction ID" value="UER00406"/>
</dbReference>
<proteinExistence type="inferred from homology"/>
<evidence type="ECO:0000256" key="4">
    <source>
        <dbReference type="ARBA" id="ARBA00022679"/>
    </source>
</evidence>
<dbReference type="PANTHER" id="PTHR22749">
    <property type="entry name" value="RIBOFLAVIN KINASE/FMN ADENYLYLTRANSFERASE"/>
    <property type="match status" value="1"/>
</dbReference>
<comment type="pathway">
    <text evidence="8">Cofactor biosynthesis; FMN biosynthesis; FMN from riboflavin (ATP route): step 1/1.</text>
</comment>
<dbReference type="PANTHER" id="PTHR22749:SF6">
    <property type="entry name" value="RIBOFLAVIN KINASE"/>
    <property type="match status" value="1"/>
</dbReference>
<protein>
    <recommendedName>
        <fullName evidence="8">Riboflavin biosynthesis protein</fullName>
    </recommendedName>
    <domain>
        <recommendedName>
            <fullName evidence="8">Riboflavin kinase</fullName>
            <ecNumber evidence="8">2.7.1.26</ecNumber>
        </recommendedName>
        <alternativeName>
            <fullName evidence="8">Flavokinase</fullName>
        </alternativeName>
    </domain>
    <domain>
        <recommendedName>
            <fullName evidence="8">FMN adenylyltransferase</fullName>
            <ecNumber evidence="8">2.7.7.2</ecNumber>
        </recommendedName>
        <alternativeName>
            <fullName evidence="8">FAD pyrophosphorylase</fullName>
        </alternativeName>
        <alternativeName>
            <fullName evidence="8">FAD synthase</fullName>
        </alternativeName>
    </domain>
</protein>
<keyword evidence="3 8" id="KW-0288">FMN</keyword>
<sequence>MLSFSMPIQKNKITNLAIGCFDGMHLGHFELFKHLDENGAIFIIYKTECNELTPKEFRVSVAKHPLIFCDFLEIKNLNGKEFLTYLKKEFPNLEKIIVGYDFKFGKNREWEAKDIQRLCSLKTIIVDEFKIQNQSVHASLIKHLLENGKAKKAREFLGRFYNIRAKIIKGQGIGAKELFATLNLQSKDFFLPKNGVYASLIKIGDKTYNSVSFLGIRSSDNHFSLETHILDEDYKNTEEEFVELSFVDYIRANKKFDDLSLLKAQIAKDIIKAKEILRVLDER</sequence>
<dbReference type="GO" id="GO:0009398">
    <property type="term" value="P:FMN biosynthetic process"/>
    <property type="evidence" value="ECO:0007669"/>
    <property type="project" value="UniProtKB-UniRule"/>
</dbReference>
<accession>A0A5C7DVM9</accession>
<comment type="function">
    <text evidence="1">Catalyzes the phosphorylation of riboflavin to FMN followed by the adenylation of FMN to FAD.</text>
</comment>
<dbReference type="GO" id="GO:0005524">
    <property type="term" value="F:ATP binding"/>
    <property type="evidence" value="ECO:0007669"/>
    <property type="project" value="UniProtKB-UniRule"/>
</dbReference>
<comment type="catalytic activity">
    <reaction evidence="7 8">
        <text>riboflavin + ATP = FMN + ADP + H(+)</text>
        <dbReference type="Rhea" id="RHEA:14357"/>
        <dbReference type="ChEBI" id="CHEBI:15378"/>
        <dbReference type="ChEBI" id="CHEBI:30616"/>
        <dbReference type="ChEBI" id="CHEBI:57986"/>
        <dbReference type="ChEBI" id="CHEBI:58210"/>
        <dbReference type="ChEBI" id="CHEBI:456216"/>
        <dbReference type="EC" id="2.7.1.26"/>
    </reaction>
</comment>
<comment type="pathway">
    <text evidence="8">Cofactor biosynthesis; FAD biosynthesis; FAD from FMN: step 1/1.</text>
</comment>
<evidence type="ECO:0000256" key="2">
    <source>
        <dbReference type="ARBA" id="ARBA00022630"/>
    </source>
</evidence>
<evidence type="ECO:0000256" key="8">
    <source>
        <dbReference type="PIRNR" id="PIRNR004491"/>
    </source>
</evidence>
<dbReference type="GO" id="GO:0006747">
    <property type="term" value="P:FAD biosynthetic process"/>
    <property type="evidence" value="ECO:0007669"/>
    <property type="project" value="UniProtKB-UniRule"/>
</dbReference>
<keyword evidence="4 8" id="KW-0808">Transferase</keyword>
<dbReference type="InterPro" id="IPR002606">
    <property type="entry name" value="Riboflavin_kinase_bac"/>
</dbReference>
<evidence type="ECO:0000313" key="11">
    <source>
        <dbReference type="Proteomes" id="UP000321310"/>
    </source>
</evidence>
<evidence type="ECO:0000313" key="10">
    <source>
        <dbReference type="EMBL" id="TXE81572.1"/>
    </source>
</evidence>
<dbReference type="GO" id="GO:0009231">
    <property type="term" value="P:riboflavin biosynthetic process"/>
    <property type="evidence" value="ECO:0007669"/>
    <property type="project" value="InterPro"/>
</dbReference>
<evidence type="ECO:0000256" key="7">
    <source>
        <dbReference type="ARBA" id="ARBA00047880"/>
    </source>
</evidence>
<dbReference type="EC" id="2.7.7.2" evidence="8"/>
<dbReference type="SUPFAM" id="SSF82114">
    <property type="entry name" value="Riboflavin kinase-like"/>
    <property type="match status" value="1"/>
</dbReference>
<keyword evidence="5 8" id="KW-0547">Nucleotide-binding</keyword>
<dbReference type="Gene3D" id="2.40.30.30">
    <property type="entry name" value="Riboflavin kinase-like"/>
    <property type="match status" value="1"/>
</dbReference>
<dbReference type="UniPathway" id="UPA00277">
    <property type="reaction ID" value="UER00407"/>
</dbReference>
<dbReference type="SMART" id="SM00904">
    <property type="entry name" value="Flavokinase"/>
    <property type="match status" value="1"/>
</dbReference>
<dbReference type="PIRSF" id="PIRSF004491">
    <property type="entry name" value="FAD_Synth"/>
    <property type="match status" value="1"/>
</dbReference>
<reference evidence="10 11" key="1">
    <citation type="submission" date="2019-07" db="EMBL/GenBank/DDBJ databases">
        <title>Rapid identification of Enteric Bacteria from Whole Genome Sequences (WGS) using Average Nucleotide Identity (ANI).</title>
        <authorList>
            <person name="Lane C."/>
        </authorList>
    </citation>
    <scope>NUCLEOTIDE SEQUENCE [LARGE SCALE GENOMIC DNA]</scope>
    <source>
        <strain evidence="10 11">2016D-0250</strain>
    </source>
</reference>
<dbReference type="InterPro" id="IPR023465">
    <property type="entry name" value="Riboflavin_kinase_dom_sf"/>
</dbReference>
<dbReference type="Proteomes" id="UP000321310">
    <property type="component" value="Unassembled WGS sequence"/>
</dbReference>
<feature type="domain" description="Riboflavin kinase" evidence="9">
    <location>
        <begin position="156"/>
        <end position="278"/>
    </location>
</feature>
<comment type="catalytic activity">
    <reaction evidence="8">
        <text>FMN + ATP + H(+) = FAD + diphosphate</text>
        <dbReference type="Rhea" id="RHEA:17237"/>
        <dbReference type="ChEBI" id="CHEBI:15378"/>
        <dbReference type="ChEBI" id="CHEBI:30616"/>
        <dbReference type="ChEBI" id="CHEBI:33019"/>
        <dbReference type="ChEBI" id="CHEBI:57692"/>
        <dbReference type="ChEBI" id="CHEBI:58210"/>
        <dbReference type="EC" id="2.7.7.2"/>
    </reaction>
</comment>
<dbReference type="Pfam" id="PF01687">
    <property type="entry name" value="Flavokinase"/>
    <property type="match status" value="1"/>
</dbReference>
<evidence type="ECO:0000256" key="6">
    <source>
        <dbReference type="ARBA" id="ARBA00022840"/>
    </source>
</evidence>
<evidence type="ECO:0000256" key="1">
    <source>
        <dbReference type="ARBA" id="ARBA00002121"/>
    </source>
</evidence>
<name>A0A5C7DVM9_9BACT</name>
<organism evidence="10 11">
    <name type="scientific">Campylobacter peloridis</name>
    <dbReference type="NCBI Taxonomy" id="488546"/>
    <lineage>
        <taxon>Bacteria</taxon>
        <taxon>Pseudomonadati</taxon>
        <taxon>Campylobacterota</taxon>
        <taxon>Epsilonproteobacteria</taxon>
        <taxon>Campylobacterales</taxon>
        <taxon>Campylobacteraceae</taxon>
        <taxon>Campylobacter</taxon>
    </lineage>
</organism>
<dbReference type="EMBL" id="VOWB01000047">
    <property type="protein sequence ID" value="TXE81572.1"/>
    <property type="molecule type" value="Genomic_DNA"/>
</dbReference>
<dbReference type="Gene3D" id="3.40.50.620">
    <property type="entry name" value="HUPs"/>
    <property type="match status" value="1"/>
</dbReference>
<dbReference type="EC" id="2.7.1.26" evidence="8"/>
<dbReference type="AlphaFoldDB" id="A0A5C7DVM9"/>
<keyword evidence="6 8" id="KW-0067">ATP-binding</keyword>
<dbReference type="GO" id="GO:0003919">
    <property type="term" value="F:FMN adenylyltransferase activity"/>
    <property type="evidence" value="ECO:0007669"/>
    <property type="project" value="UniProtKB-UniRule"/>
</dbReference>
<keyword evidence="8 10" id="KW-0418">Kinase</keyword>
<keyword evidence="8" id="KW-0274">FAD</keyword>